<dbReference type="Gene3D" id="6.10.340.10">
    <property type="match status" value="1"/>
</dbReference>
<dbReference type="GO" id="GO:0004016">
    <property type="term" value="F:adenylate cyclase activity"/>
    <property type="evidence" value="ECO:0007669"/>
    <property type="project" value="UniProtKB-ARBA"/>
</dbReference>
<dbReference type="CDD" id="cd12912">
    <property type="entry name" value="PDC2_MCP_like"/>
    <property type="match status" value="1"/>
</dbReference>
<gene>
    <name evidence="8" type="ORF">SAMN05444159_1536</name>
</gene>
<protein>
    <submittedName>
        <fullName evidence="8">Adenylate cyclase</fullName>
    </submittedName>
</protein>
<comment type="subcellular location">
    <subcellularLocation>
        <location evidence="1">Cell membrane</location>
        <topology evidence="1">Multi-pass membrane protein</topology>
    </subcellularLocation>
</comment>
<dbReference type="SUPFAM" id="SSF55073">
    <property type="entry name" value="Nucleotide cyclase"/>
    <property type="match status" value="1"/>
</dbReference>
<keyword evidence="3 6" id="KW-0812">Transmembrane</keyword>
<dbReference type="GO" id="GO:0035556">
    <property type="term" value="P:intracellular signal transduction"/>
    <property type="evidence" value="ECO:0007669"/>
    <property type="project" value="InterPro"/>
</dbReference>
<keyword evidence="5 6" id="KW-0472">Membrane</keyword>
<dbReference type="SMART" id="SM00044">
    <property type="entry name" value="CYCc"/>
    <property type="match status" value="1"/>
</dbReference>
<keyword evidence="2" id="KW-1003">Cell membrane</keyword>
<dbReference type="PANTHER" id="PTHR43081">
    <property type="entry name" value="ADENYLATE CYCLASE, TERMINAL-DIFFERENTIATION SPECIFIC-RELATED"/>
    <property type="match status" value="1"/>
</dbReference>
<proteinExistence type="predicted"/>
<evidence type="ECO:0000256" key="6">
    <source>
        <dbReference type="SAM" id="Phobius"/>
    </source>
</evidence>
<dbReference type="Pfam" id="PF00211">
    <property type="entry name" value="Guanylate_cyc"/>
    <property type="match status" value="1"/>
</dbReference>
<evidence type="ECO:0000256" key="4">
    <source>
        <dbReference type="ARBA" id="ARBA00022989"/>
    </source>
</evidence>
<evidence type="ECO:0000256" key="5">
    <source>
        <dbReference type="ARBA" id="ARBA00023136"/>
    </source>
</evidence>
<dbReference type="PROSITE" id="PS50125">
    <property type="entry name" value="GUANYLATE_CYCLASE_2"/>
    <property type="match status" value="1"/>
</dbReference>
<evidence type="ECO:0000256" key="1">
    <source>
        <dbReference type="ARBA" id="ARBA00004651"/>
    </source>
</evidence>
<reference evidence="8 9" key="1">
    <citation type="submission" date="2016-11" db="EMBL/GenBank/DDBJ databases">
        <authorList>
            <person name="Jaros S."/>
            <person name="Januszkiewicz K."/>
            <person name="Wedrychowicz H."/>
        </authorList>
    </citation>
    <scope>NUCLEOTIDE SEQUENCE [LARGE SCALE GENOMIC DNA]</scope>
    <source>
        <strain evidence="8 9">GAS499</strain>
    </source>
</reference>
<evidence type="ECO:0000313" key="9">
    <source>
        <dbReference type="Proteomes" id="UP000189935"/>
    </source>
</evidence>
<accession>A0A1M6M9W4</accession>
<evidence type="ECO:0000313" key="8">
    <source>
        <dbReference type="EMBL" id="SHJ80170.1"/>
    </source>
</evidence>
<dbReference type="PANTHER" id="PTHR43081:SF1">
    <property type="entry name" value="ADENYLATE CYCLASE, TERMINAL-DIFFERENTIATION SPECIFIC"/>
    <property type="match status" value="1"/>
</dbReference>
<dbReference type="GO" id="GO:0005886">
    <property type="term" value="C:plasma membrane"/>
    <property type="evidence" value="ECO:0007669"/>
    <property type="project" value="UniProtKB-SubCell"/>
</dbReference>
<evidence type="ECO:0000256" key="2">
    <source>
        <dbReference type="ARBA" id="ARBA00022475"/>
    </source>
</evidence>
<dbReference type="EMBL" id="LT670844">
    <property type="protein sequence ID" value="SHJ80170.1"/>
    <property type="molecule type" value="Genomic_DNA"/>
</dbReference>
<evidence type="ECO:0000259" key="7">
    <source>
        <dbReference type="PROSITE" id="PS50125"/>
    </source>
</evidence>
<feature type="transmembrane region" description="Helical" evidence="6">
    <location>
        <begin position="12"/>
        <end position="29"/>
    </location>
</feature>
<keyword evidence="4 6" id="KW-1133">Transmembrane helix</keyword>
<evidence type="ECO:0000256" key="3">
    <source>
        <dbReference type="ARBA" id="ARBA00022692"/>
    </source>
</evidence>
<dbReference type="OrthoDB" id="9789782at2"/>
<dbReference type="InterPro" id="IPR029787">
    <property type="entry name" value="Nucleotide_cyclase"/>
</dbReference>
<dbReference type="RefSeq" id="WP_079537627.1">
    <property type="nucleotide sequence ID" value="NZ_LT670844.1"/>
</dbReference>
<feature type="domain" description="Guanylate cyclase" evidence="7">
    <location>
        <begin position="430"/>
        <end position="559"/>
    </location>
</feature>
<dbReference type="AlphaFoldDB" id="A0A1M6M9W4"/>
<dbReference type="InterPro" id="IPR033479">
    <property type="entry name" value="dCache_1"/>
</dbReference>
<dbReference type="CDD" id="cd07302">
    <property type="entry name" value="CHD"/>
    <property type="match status" value="1"/>
</dbReference>
<sequence>MRIGIRGAVSSLVLASIIASAVGVHLLWWRTAQQISQTLADTINEQIVSAVGDELQSITTEARSSMIAVRTLFVEKVLDPGDARKREFVFLSQLRAQPTISWVAFGWPDGSFSAAHKLGDSAIEMLDIAGRESKMALDSYEFAGTDIKLVDSHSEETKYSVTDQDWYDGANRSSEERWSTLKAHPNGERPAAALAMAIDIDGKRAGVLAIIIELTRVSNFLSQLTVGKSAGAFILDRDGTAIASPDPDADELTALKTNHPLFPVAVDAIRQAGSDYDTDKGQEFRTQVMREGKAYEAVLTPISFPGWSLVTVVPESEFLGPVQTTIRKLLIGLAVVIVFAGALSAWLAQRLIARPLIKVVNEIRHVERFDLEKVERHSSQLTEIENLSGAIADMALGLAAFRKYIPADLVRLLISDGNGARLGGAVRPMSVMFVDLAGFTGLSERLGEGIIPLLSRYFDAVSGEVQRHGGTIDKFIGDAVMAFWGAPQTNPDHAIDCCRAALSCQRAVRELGLVDDQGGGLKIRIGINSGDMLVGNIGSEVRLNYTVIGDAVNVASRLEGTNKLYGTQIIIGPETRRLAGERIVVRELDRLAVYGRAGGLEIFELLGMAGECMDASGWVECYAAGLVSYRARDFAAAIRHFEQAISLRGEDRASSMMIERCRQALDAPAGAEWDDVTVAQTKY</sequence>
<name>A0A1M6M9W4_9BRAD</name>
<dbReference type="GO" id="GO:0006171">
    <property type="term" value="P:cAMP biosynthetic process"/>
    <property type="evidence" value="ECO:0007669"/>
    <property type="project" value="TreeGrafter"/>
</dbReference>
<dbReference type="Gene3D" id="3.30.450.20">
    <property type="entry name" value="PAS domain"/>
    <property type="match status" value="1"/>
</dbReference>
<dbReference type="Proteomes" id="UP000189935">
    <property type="component" value="Chromosome I"/>
</dbReference>
<dbReference type="InterPro" id="IPR001054">
    <property type="entry name" value="A/G_cyclase"/>
</dbReference>
<dbReference type="Gene3D" id="3.30.70.1230">
    <property type="entry name" value="Nucleotide cyclase"/>
    <property type="match status" value="1"/>
</dbReference>
<dbReference type="InterPro" id="IPR050697">
    <property type="entry name" value="Adenylyl/Guanylyl_Cyclase_3/4"/>
</dbReference>
<organism evidence="8 9">
    <name type="scientific">Bradyrhizobium lablabi</name>
    <dbReference type="NCBI Taxonomy" id="722472"/>
    <lineage>
        <taxon>Bacteria</taxon>
        <taxon>Pseudomonadati</taxon>
        <taxon>Pseudomonadota</taxon>
        <taxon>Alphaproteobacteria</taxon>
        <taxon>Hyphomicrobiales</taxon>
        <taxon>Nitrobacteraceae</taxon>
        <taxon>Bradyrhizobium</taxon>
    </lineage>
</organism>
<dbReference type="Pfam" id="PF02743">
    <property type="entry name" value="dCache_1"/>
    <property type="match status" value="1"/>
</dbReference>